<comment type="caution">
    <text evidence="6">Lacks conserved residue(s) required for the propagation of feature annotation.</text>
</comment>
<keyword evidence="5 6" id="KW-0663">Pyridoxal phosphate</keyword>
<keyword evidence="3 6" id="KW-0554">One-carbon metabolism</keyword>
<dbReference type="PANTHER" id="PTHR11680">
    <property type="entry name" value="SERINE HYDROXYMETHYLTRANSFERASE"/>
    <property type="match status" value="1"/>
</dbReference>
<name>A0A1F7UKV5_9BACT</name>
<accession>A0A1F7UKV5</accession>
<dbReference type="InterPro" id="IPR019798">
    <property type="entry name" value="Ser_HO-MeTrfase_PLP_BS"/>
</dbReference>
<dbReference type="HAMAP" id="MF_00051">
    <property type="entry name" value="SHMT"/>
    <property type="match status" value="1"/>
</dbReference>
<dbReference type="Gene3D" id="3.90.1150.10">
    <property type="entry name" value="Aspartate Aminotransferase, domain 1"/>
    <property type="match status" value="1"/>
</dbReference>
<dbReference type="GO" id="GO:0004372">
    <property type="term" value="F:glycine hydroxymethyltransferase activity"/>
    <property type="evidence" value="ECO:0007669"/>
    <property type="project" value="UniProtKB-UniRule"/>
</dbReference>
<comment type="pathway">
    <text evidence="6">Amino-acid biosynthesis; glycine biosynthesis; glycine from L-serine: step 1/1.</text>
</comment>
<feature type="site" description="Plays an important role in substrate specificity" evidence="6">
    <location>
        <position position="224"/>
    </location>
</feature>
<feature type="domain" description="Serine hydroxymethyltransferase-like" evidence="8">
    <location>
        <begin position="4"/>
        <end position="387"/>
    </location>
</feature>
<comment type="caution">
    <text evidence="9">The sequence shown here is derived from an EMBL/GenBank/DDBJ whole genome shotgun (WGS) entry which is preliminary data.</text>
</comment>
<comment type="subunit">
    <text evidence="6">Homodimer.</text>
</comment>
<evidence type="ECO:0000256" key="1">
    <source>
        <dbReference type="ARBA" id="ARBA00001933"/>
    </source>
</evidence>
<feature type="binding site" evidence="6">
    <location>
        <begin position="121"/>
        <end position="123"/>
    </location>
    <ligand>
        <name>(6S)-5,6,7,8-tetrahydrofolate</name>
        <dbReference type="ChEBI" id="CHEBI:57453"/>
    </ligand>
</feature>
<dbReference type="CDD" id="cd00378">
    <property type="entry name" value="SHMT"/>
    <property type="match status" value="1"/>
</dbReference>
<dbReference type="InterPro" id="IPR049943">
    <property type="entry name" value="Ser_HO-MeTrfase-like"/>
</dbReference>
<dbReference type="Proteomes" id="UP000176603">
    <property type="component" value="Unassembled WGS sequence"/>
</dbReference>
<dbReference type="Pfam" id="PF00464">
    <property type="entry name" value="SHMT"/>
    <property type="match status" value="1"/>
</dbReference>
<dbReference type="GO" id="GO:0030170">
    <property type="term" value="F:pyridoxal phosphate binding"/>
    <property type="evidence" value="ECO:0007669"/>
    <property type="project" value="UniProtKB-UniRule"/>
</dbReference>
<dbReference type="GO" id="GO:0019264">
    <property type="term" value="P:glycine biosynthetic process from serine"/>
    <property type="evidence" value="ECO:0007669"/>
    <property type="project" value="UniProtKB-UniRule"/>
</dbReference>
<dbReference type="PANTHER" id="PTHR11680:SF35">
    <property type="entry name" value="SERINE HYDROXYMETHYLTRANSFERASE 1"/>
    <property type="match status" value="1"/>
</dbReference>
<dbReference type="PIRSF" id="PIRSF000412">
    <property type="entry name" value="SHMT"/>
    <property type="match status" value="1"/>
</dbReference>
<dbReference type="InterPro" id="IPR015424">
    <property type="entry name" value="PyrdxlP-dep_Trfase"/>
</dbReference>
<comment type="pathway">
    <text evidence="6">One-carbon metabolism; tetrahydrofolate interconversion.</text>
</comment>
<comment type="similarity">
    <text evidence="2 6">Belongs to the SHMT family.</text>
</comment>
<feature type="modified residue" description="N6-(pyridoxal phosphate)lysine" evidence="6 7">
    <location>
        <position position="225"/>
    </location>
</feature>
<dbReference type="GO" id="GO:0005829">
    <property type="term" value="C:cytosol"/>
    <property type="evidence" value="ECO:0007669"/>
    <property type="project" value="TreeGrafter"/>
</dbReference>
<reference evidence="9 10" key="1">
    <citation type="journal article" date="2016" name="Nat. Commun.">
        <title>Thousands of microbial genomes shed light on interconnected biogeochemical processes in an aquifer system.</title>
        <authorList>
            <person name="Anantharaman K."/>
            <person name="Brown C.T."/>
            <person name="Hug L.A."/>
            <person name="Sharon I."/>
            <person name="Castelle C.J."/>
            <person name="Probst A.J."/>
            <person name="Thomas B.C."/>
            <person name="Singh A."/>
            <person name="Wilkins M.J."/>
            <person name="Karaoz U."/>
            <person name="Brodie E.L."/>
            <person name="Williams K.H."/>
            <person name="Hubbard S.S."/>
            <person name="Banfield J.F."/>
        </authorList>
    </citation>
    <scope>NUCLEOTIDE SEQUENCE [LARGE SCALE GENOMIC DNA]</scope>
</reference>
<keyword evidence="6" id="KW-0963">Cytoplasm</keyword>
<dbReference type="UniPathway" id="UPA00288">
    <property type="reaction ID" value="UER01023"/>
</dbReference>
<comment type="function">
    <text evidence="6">Catalyzes the reversible interconversion of serine and glycine with tetrahydrofolate (THF) serving as the one-carbon carrier. This reaction serves as the major source of one-carbon groups required for the biosynthesis of purines, thymidylate, methionine, and other important biomolecules. Also exhibits THF-independent aldolase activity toward beta-hydroxyamino acids, producing glycine and aldehydes, via a retro-aldol mechanism.</text>
</comment>
<evidence type="ECO:0000256" key="2">
    <source>
        <dbReference type="ARBA" id="ARBA00006376"/>
    </source>
</evidence>
<comment type="catalytic activity">
    <reaction evidence="6">
        <text>(6R)-5,10-methylene-5,6,7,8-tetrahydrofolate + glycine + H2O = (6S)-5,6,7,8-tetrahydrofolate + L-serine</text>
        <dbReference type="Rhea" id="RHEA:15481"/>
        <dbReference type="ChEBI" id="CHEBI:15377"/>
        <dbReference type="ChEBI" id="CHEBI:15636"/>
        <dbReference type="ChEBI" id="CHEBI:33384"/>
        <dbReference type="ChEBI" id="CHEBI:57305"/>
        <dbReference type="ChEBI" id="CHEBI:57453"/>
        <dbReference type="EC" id="2.1.2.1"/>
    </reaction>
</comment>
<dbReference type="EC" id="2.1.2.1" evidence="6"/>
<dbReference type="NCBIfam" id="NF000586">
    <property type="entry name" value="PRK00011.1"/>
    <property type="match status" value="1"/>
</dbReference>
<dbReference type="Gene3D" id="3.40.640.10">
    <property type="entry name" value="Type I PLP-dependent aspartate aminotransferase-like (Major domain)"/>
    <property type="match status" value="1"/>
</dbReference>
<dbReference type="InterPro" id="IPR015422">
    <property type="entry name" value="PyrdxlP-dep_Trfase_small"/>
</dbReference>
<dbReference type="AlphaFoldDB" id="A0A1F7UKV5"/>
<comment type="cofactor">
    <cofactor evidence="1 6 7">
        <name>pyridoxal 5'-phosphate</name>
        <dbReference type="ChEBI" id="CHEBI:597326"/>
    </cofactor>
</comment>
<dbReference type="EMBL" id="MGEH01000022">
    <property type="protein sequence ID" value="OGL78875.1"/>
    <property type="molecule type" value="Genomic_DNA"/>
</dbReference>
<keyword evidence="4 6" id="KW-0808">Transferase</keyword>
<dbReference type="InterPro" id="IPR001085">
    <property type="entry name" value="Ser_HO-MeTrfase"/>
</dbReference>
<evidence type="ECO:0000313" key="10">
    <source>
        <dbReference type="Proteomes" id="UP000176603"/>
    </source>
</evidence>
<proteinExistence type="inferred from homology"/>
<dbReference type="PROSITE" id="PS00096">
    <property type="entry name" value="SHMT"/>
    <property type="match status" value="1"/>
</dbReference>
<keyword evidence="6" id="KW-0028">Amino-acid biosynthesis</keyword>
<dbReference type="InterPro" id="IPR015421">
    <property type="entry name" value="PyrdxlP-dep_Trfase_major"/>
</dbReference>
<dbReference type="STRING" id="1802399.A3E39_03535"/>
<evidence type="ECO:0000256" key="5">
    <source>
        <dbReference type="ARBA" id="ARBA00022898"/>
    </source>
</evidence>
<evidence type="ECO:0000259" key="8">
    <source>
        <dbReference type="Pfam" id="PF00464"/>
    </source>
</evidence>
<dbReference type="UniPathway" id="UPA00193"/>
<evidence type="ECO:0000256" key="7">
    <source>
        <dbReference type="PIRSR" id="PIRSR000412-50"/>
    </source>
</evidence>
<dbReference type="GO" id="GO:0035999">
    <property type="term" value="P:tetrahydrofolate interconversion"/>
    <property type="evidence" value="ECO:0007669"/>
    <property type="project" value="UniProtKB-UniRule"/>
</dbReference>
<evidence type="ECO:0000256" key="4">
    <source>
        <dbReference type="ARBA" id="ARBA00022679"/>
    </source>
</evidence>
<gene>
    <name evidence="6" type="primary">glyA</name>
    <name evidence="9" type="ORF">A3E39_03535</name>
</gene>
<sequence length="443" mass="48207">MSRLQDQDPDIAQLVLDETRRQEDGLTLIPSENHTSGAVLEALATVFTDKYAEGYPGRRYYAGNEVADRLETLVVERAKTLFGVPYVNVQPYSGSPANFAVYLATIDPGDAFMGLDLLSGGHLTHGWKASATAKLWKSVPYRLTADGRFDFEHMMKLAREHRPKLIWCGGTALPRTIPWAEFAKVADAVGAYLVADISHIAGLIAGGAHESPMPYVHVTTTTTHKTLRGPRGAMIMVTQKGLDKDADLPSKIDKAIIPGFQGGPHLNTVAGIGVALHEAMQPGFKDYAARIVENAHALADALTEAGFTLVSGGTDNHLILMDLSPTGIGRGMLFHSGLERMGLYANKNAVPNDQSSPFYPSGLRLGTPAATTRGMTTADMKQVASWIAQFAEHVKDIQVPADKAERQRILKAFDRSLITDPFYETLRGEVRNLCRRYPIPASQ</sequence>
<feature type="binding site" evidence="6">
    <location>
        <begin position="356"/>
        <end position="358"/>
    </location>
    <ligand>
        <name>(6S)-5,6,7,8-tetrahydrofolate</name>
        <dbReference type="ChEBI" id="CHEBI:57453"/>
    </ligand>
</feature>
<organism evidence="9 10">
    <name type="scientific">Candidatus Uhrbacteria bacterium RIFCSPHIGHO2_12_FULL_60_25</name>
    <dbReference type="NCBI Taxonomy" id="1802399"/>
    <lineage>
        <taxon>Bacteria</taxon>
        <taxon>Candidatus Uhriibacteriota</taxon>
    </lineage>
</organism>
<evidence type="ECO:0000256" key="6">
    <source>
        <dbReference type="HAMAP-Rule" id="MF_00051"/>
    </source>
</evidence>
<dbReference type="InterPro" id="IPR039429">
    <property type="entry name" value="SHMT-like_dom"/>
</dbReference>
<protein>
    <recommendedName>
        <fullName evidence="6">Serine hydroxymethyltransferase</fullName>
        <shortName evidence="6">SHMT</shortName>
        <shortName evidence="6">Serine methylase</shortName>
        <ecNumber evidence="6">2.1.2.1</ecNumber>
    </recommendedName>
</protein>
<comment type="subcellular location">
    <subcellularLocation>
        <location evidence="6">Cytoplasm</location>
    </subcellularLocation>
</comment>
<feature type="binding site" evidence="6">
    <location>
        <position position="117"/>
    </location>
    <ligand>
        <name>(6S)-5,6,7,8-tetrahydrofolate</name>
        <dbReference type="ChEBI" id="CHEBI:57453"/>
    </ligand>
</feature>
<evidence type="ECO:0000313" key="9">
    <source>
        <dbReference type="EMBL" id="OGL78875.1"/>
    </source>
</evidence>
<evidence type="ECO:0000256" key="3">
    <source>
        <dbReference type="ARBA" id="ARBA00022563"/>
    </source>
</evidence>
<dbReference type="SUPFAM" id="SSF53383">
    <property type="entry name" value="PLP-dependent transferases"/>
    <property type="match status" value="1"/>
</dbReference>